<dbReference type="EMBL" id="JAVDTR010000003">
    <property type="protein sequence ID" value="MDR6722865.1"/>
    <property type="molecule type" value="Genomic_DNA"/>
</dbReference>
<feature type="transmembrane region" description="Helical" evidence="1">
    <location>
        <begin position="6"/>
        <end position="24"/>
    </location>
</feature>
<dbReference type="AlphaFoldDB" id="A0AAP5GYB9"/>
<feature type="transmembrane region" description="Helical" evidence="1">
    <location>
        <begin position="118"/>
        <end position="139"/>
    </location>
</feature>
<dbReference type="RefSeq" id="WP_310137428.1">
    <property type="nucleotide sequence ID" value="NZ_JAVDTR010000003.1"/>
</dbReference>
<evidence type="ECO:0000313" key="4">
    <source>
        <dbReference type="EMBL" id="MDR6722865.1"/>
    </source>
</evidence>
<evidence type="ECO:0000313" key="5">
    <source>
        <dbReference type="Proteomes" id="UP001254832"/>
    </source>
</evidence>
<keyword evidence="1" id="KW-1133">Transmembrane helix</keyword>
<sequence>MIATLQFLGLFLIIPAASGWVMLNSFIKKAAGNGRIFLTVCEIFILGFTVVGFAIGIAFDSSGVNGGEPLSVYEDTGNSASNYATISHYSLPVFITTHIVGLLAYILLFSRSNKLSPIVYTLCNSALVLSIVWGIAYITHTGLTWYYGTGLLITLSTLTLQSSYLSLIFLYVGRLKRSWDGFVQAHVEGQSLLTDMEHLPGWQRFLYRHISRFRTAPLVWVILMFPLQLVIQLILVLFGQRPDSAIRTFLDTSSYNYSRLPIPPPDIIPGSGHYLCTVASGGHAKWVKPVRDGIRHGHVIKVNRQLMIANAFEHVLEQYTPRFHRLVRGLYDRYGYPVSKHIRSRWTADLVYLLMKPLEWIFLLVLYTTDKHPENRIHIQYSEMRGKFTKF</sequence>
<comment type="caution">
    <text evidence="4">The sequence shown here is derived from an EMBL/GenBank/DDBJ whole genome shotgun (WGS) entry which is preliminary data.</text>
</comment>
<dbReference type="InterPro" id="IPR046510">
    <property type="entry name" value="DUF6688_N"/>
</dbReference>
<gene>
    <name evidence="4" type="ORF">J2W91_001317</name>
</gene>
<dbReference type="Proteomes" id="UP001254832">
    <property type="component" value="Unassembled WGS sequence"/>
</dbReference>
<proteinExistence type="predicted"/>
<evidence type="ECO:0000259" key="2">
    <source>
        <dbReference type="Pfam" id="PF20394"/>
    </source>
</evidence>
<reference evidence="4" key="1">
    <citation type="submission" date="2023-07" db="EMBL/GenBank/DDBJ databases">
        <title>Sorghum-associated microbial communities from plants grown in Nebraska, USA.</title>
        <authorList>
            <person name="Schachtman D."/>
        </authorList>
    </citation>
    <scope>NUCLEOTIDE SEQUENCE</scope>
    <source>
        <strain evidence="4">BE80</strain>
    </source>
</reference>
<feature type="transmembrane region" description="Helical" evidence="1">
    <location>
        <begin position="36"/>
        <end position="59"/>
    </location>
</feature>
<feature type="domain" description="DUF6688" evidence="3">
    <location>
        <begin position="272"/>
        <end position="382"/>
    </location>
</feature>
<feature type="transmembrane region" description="Helical" evidence="1">
    <location>
        <begin position="89"/>
        <end position="109"/>
    </location>
</feature>
<accession>A0AAP5GYB9</accession>
<evidence type="ECO:0000259" key="3">
    <source>
        <dbReference type="Pfam" id="PF23543"/>
    </source>
</evidence>
<evidence type="ECO:0000256" key="1">
    <source>
        <dbReference type="SAM" id="Phobius"/>
    </source>
</evidence>
<feature type="transmembrane region" description="Helical" evidence="1">
    <location>
        <begin position="218"/>
        <end position="238"/>
    </location>
</feature>
<feature type="domain" description="DUF6688" evidence="2">
    <location>
        <begin position="7"/>
        <end position="265"/>
    </location>
</feature>
<protein>
    <submittedName>
        <fullName evidence="4">Uncharacterized protein</fullName>
    </submittedName>
</protein>
<feature type="transmembrane region" description="Helical" evidence="1">
    <location>
        <begin position="145"/>
        <end position="172"/>
    </location>
</feature>
<keyword evidence="1" id="KW-0812">Transmembrane</keyword>
<keyword evidence="1" id="KW-0472">Membrane</keyword>
<dbReference type="Pfam" id="PF20394">
    <property type="entry name" value="DUF6688"/>
    <property type="match status" value="1"/>
</dbReference>
<dbReference type="InterPro" id="IPR056491">
    <property type="entry name" value="DUF6688_C"/>
</dbReference>
<dbReference type="Pfam" id="PF23543">
    <property type="entry name" value="DUF6688_C"/>
    <property type="match status" value="1"/>
</dbReference>
<organism evidence="4 5">
    <name type="scientific">Paenibacillus amylolyticus</name>
    <dbReference type="NCBI Taxonomy" id="1451"/>
    <lineage>
        <taxon>Bacteria</taxon>
        <taxon>Bacillati</taxon>
        <taxon>Bacillota</taxon>
        <taxon>Bacilli</taxon>
        <taxon>Bacillales</taxon>
        <taxon>Paenibacillaceae</taxon>
        <taxon>Paenibacillus</taxon>
    </lineage>
</organism>
<name>A0AAP5GYB9_PAEAM</name>